<organism evidence="7 8">
    <name type="scientific">Streptomyces rimosus subsp. rimosus</name>
    <dbReference type="NCBI Taxonomy" id="132474"/>
    <lineage>
        <taxon>Bacteria</taxon>
        <taxon>Bacillati</taxon>
        <taxon>Actinomycetota</taxon>
        <taxon>Actinomycetes</taxon>
        <taxon>Kitasatosporales</taxon>
        <taxon>Streptomycetaceae</taxon>
        <taxon>Streptomyces</taxon>
    </lineage>
</organism>
<sequence length="208" mass="22554">MTEPAPHPKIPVPAGTGAPVGRRERKKAQTRKALADAALELFLERGFDQVGVKEIADAADVSVTTLFKHFASKEALVFDQDDDIEAGLVAAVRDRAPGQSIPQALRAHIIHPGGHVGHPEFAPFLRLVSETPALRDYSHRMWMRHETALARAIAQEVGAPEDDATCAALAHFALESRELVHGHADPARAAEEVFALLERGWAAAHPDR</sequence>
<dbReference type="Pfam" id="PF17754">
    <property type="entry name" value="TetR_C_14"/>
    <property type="match status" value="1"/>
</dbReference>
<feature type="compositionally biased region" description="Pro residues" evidence="5">
    <location>
        <begin position="1"/>
        <end position="11"/>
    </location>
</feature>
<dbReference type="PRINTS" id="PR00455">
    <property type="entry name" value="HTHTETR"/>
</dbReference>
<dbReference type="RefSeq" id="WP_003982574.1">
    <property type="nucleotide sequence ID" value="NZ_CP043497.1"/>
</dbReference>
<keyword evidence="1" id="KW-0805">Transcription regulation</keyword>
<dbReference type="InterPro" id="IPR009057">
    <property type="entry name" value="Homeodomain-like_sf"/>
</dbReference>
<dbReference type="Gene3D" id="1.10.10.60">
    <property type="entry name" value="Homeodomain-like"/>
    <property type="match status" value="1"/>
</dbReference>
<keyword evidence="3" id="KW-0804">Transcription</keyword>
<evidence type="ECO:0000256" key="1">
    <source>
        <dbReference type="ARBA" id="ARBA00023015"/>
    </source>
</evidence>
<dbReference type="PANTHER" id="PTHR30055:SF234">
    <property type="entry name" value="HTH-TYPE TRANSCRIPTIONAL REGULATOR BETI"/>
    <property type="match status" value="1"/>
</dbReference>
<keyword evidence="2 4" id="KW-0238">DNA-binding</keyword>
<dbReference type="Proteomes" id="UP000829494">
    <property type="component" value="Chromosome"/>
</dbReference>
<evidence type="ECO:0000256" key="5">
    <source>
        <dbReference type="SAM" id="MobiDB-lite"/>
    </source>
</evidence>
<proteinExistence type="predicted"/>
<evidence type="ECO:0000256" key="4">
    <source>
        <dbReference type="PROSITE-ProRule" id="PRU00335"/>
    </source>
</evidence>
<feature type="region of interest" description="Disordered" evidence="5">
    <location>
        <begin position="1"/>
        <end position="27"/>
    </location>
</feature>
<evidence type="ECO:0000259" key="6">
    <source>
        <dbReference type="PROSITE" id="PS50977"/>
    </source>
</evidence>
<accession>A0ABY3ZAP4</accession>
<dbReference type="GeneID" id="66853719"/>
<dbReference type="SUPFAM" id="SSF46689">
    <property type="entry name" value="Homeodomain-like"/>
    <property type="match status" value="1"/>
</dbReference>
<evidence type="ECO:0000256" key="2">
    <source>
        <dbReference type="ARBA" id="ARBA00023125"/>
    </source>
</evidence>
<dbReference type="PANTHER" id="PTHR30055">
    <property type="entry name" value="HTH-TYPE TRANSCRIPTIONAL REGULATOR RUTR"/>
    <property type="match status" value="1"/>
</dbReference>
<feature type="domain" description="HTH tetR-type" evidence="6">
    <location>
        <begin position="28"/>
        <end position="88"/>
    </location>
</feature>
<dbReference type="EMBL" id="CP094298">
    <property type="protein sequence ID" value="UNZ07144.1"/>
    <property type="molecule type" value="Genomic_DNA"/>
</dbReference>
<evidence type="ECO:0000256" key="3">
    <source>
        <dbReference type="ARBA" id="ARBA00023163"/>
    </source>
</evidence>
<reference evidence="7 8" key="1">
    <citation type="submission" date="2022-03" db="EMBL/GenBank/DDBJ databases">
        <title>Complete genome of Streptomyces rimosus ssp. rimosus R7 (=ATCC 10970).</title>
        <authorList>
            <person name="Beganovic S."/>
            <person name="Ruckert C."/>
            <person name="Busche T."/>
            <person name="Kalinowski J."/>
            <person name="Wittmann C."/>
        </authorList>
    </citation>
    <scope>NUCLEOTIDE SEQUENCE [LARGE SCALE GENOMIC DNA]</scope>
    <source>
        <strain evidence="7 8">R7</strain>
    </source>
</reference>
<keyword evidence="8" id="KW-1185">Reference proteome</keyword>
<dbReference type="InterPro" id="IPR041347">
    <property type="entry name" value="MftR_C"/>
</dbReference>
<name>A0ABY3ZAP4_STRRM</name>
<feature type="DNA-binding region" description="H-T-H motif" evidence="4">
    <location>
        <begin position="51"/>
        <end position="70"/>
    </location>
</feature>
<evidence type="ECO:0000313" key="7">
    <source>
        <dbReference type="EMBL" id="UNZ07144.1"/>
    </source>
</evidence>
<protein>
    <submittedName>
        <fullName evidence="7">HTH-type transcriptional regulator RutR</fullName>
    </submittedName>
</protein>
<dbReference type="Gene3D" id="1.10.357.10">
    <property type="entry name" value="Tetracycline Repressor, domain 2"/>
    <property type="match status" value="1"/>
</dbReference>
<gene>
    <name evidence="7" type="primary">rutR4</name>
    <name evidence="7" type="ORF">SRIMR7_33810</name>
</gene>
<dbReference type="InterPro" id="IPR050109">
    <property type="entry name" value="HTH-type_TetR-like_transc_reg"/>
</dbReference>
<dbReference type="PROSITE" id="PS50977">
    <property type="entry name" value="HTH_TETR_2"/>
    <property type="match status" value="1"/>
</dbReference>
<dbReference type="Pfam" id="PF00440">
    <property type="entry name" value="TetR_N"/>
    <property type="match status" value="1"/>
</dbReference>
<evidence type="ECO:0000313" key="8">
    <source>
        <dbReference type="Proteomes" id="UP000829494"/>
    </source>
</evidence>
<dbReference type="InterPro" id="IPR001647">
    <property type="entry name" value="HTH_TetR"/>
</dbReference>